<dbReference type="GO" id="GO:0046373">
    <property type="term" value="P:L-arabinose metabolic process"/>
    <property type="evidence" value="ECO:0007669"/>
    <property type="project" value="InterPro"/>
</dbReference>
<protein>
    <submittedName>
        <fullName evidence="1">Uncharacterized protein</fullName>
    </submittedName>
</protein>
<dbReference type="RefSeq" id="WP_185770424.1">
    <property type="nucleotide sequence ID" value="NZ_CP046883.1"/>
</dbReference>
<organism evidence="1 2">
    <name type="scientific">Corynebacterium anserum</name>
    <dbReference type="NCBI Taxonomy" id="2684406"/>
    <lineage>
        <taxon>Bacteria</taxon>
        <taxon>Bacillati</taxon>
        <taxon>Actinomycetota</taxon>
        <taxon>Actinomycetes</taxon>
        <taxon>Mycobacteriales</taxon>
        <taxon>Corynebacteriaceae</taxon>
        <taxon>Corynebacterium</taxon>
    </lineage>
</organism>
<dbReference type="InterPro" id="IPR007934">
    <property type="entry name" value="AbfB_ABD"/>
</dbReference>
<dbReference type="SUPFAM" id="SSF110221">
    <property type="entry name" value="AbfB domain"/>
    <property type="match status" value="1"/>
</dbReference>
<dbReference type="Pfam" id="PF05270">
    <property type="entry name" value="AbfB"/>
    <property type="match status" value="1"/>
</dbReference>
<gene>
    <name evidence="1" type="ORF">GP473_08400</name>
</gene>
<dbReference type="AlphaFoldDB" id="A0A7G7YQ97"/>
<dbReference type="Proteomes" id="UP000515275">
    <property type="component" value="Chromosome"/>
</dbReference>
<keyword evidence="2" id="KW-1185">Reference proteome</keyword>
<proteinExistence type="predicted"/>
<evidence type="ECO:0000313" key="2">
    <source>
        <dbReference type="Proteomes" id="UP000515275"/>
    </source>
</evidence>
<dbReference type="KEGG" id="cans:GP473_08400"/>
<accession>A0A7G7YQ97</accession>
<dbReference type="EMBL" id="CP046883">
    <property type="protein sequence ID" value="QNH96667.1"/>
    <property type="molecule type" value="Genomic_DNA"/>
</dbReference>
<sequence>MSVLSLLTRGALAAIVLTASINTASAAQADIPVKILAGDGGIVQEQCGKQPQQIRVDSSSVSTFSVCFALTKPTGWAAMNLTGSYGVVNNLTVDVNVAFKLPDGAVYWQDAVHPGQAKSIDVNNAGSTIVELQVIPVATNNGASSATLIPGTDDAPNYVSLRSASAAASGRTVRVTWAGVTTTPLSRNSSFLDRLDGSFLVAKGLSDPACVSLESAAYPGMYLQATSPTDFSLSSTPSASHATWCPNPATTPVTSTRLVWATDRTKALAITSQGSLVLGAVDSADSRWFTDQALARP</sequence>
<evidence type="ECO:0000313" key="1">
    <source>
        <dbReference type="EMBL" id="QNH96667.1"/>
    </source>
</evidence>
<dbReference type="GO" id="GO:0046556">
    <property type="term" value="F:alpha-L-arabinofuranosidase activity"/>
    <property type="evidence" value="ECO:0007669"/>
    <property type="project" value="InterPro"/>
</dbReference>
<dbReference type="InterPro" id="IPR036195">
    <property type="entry name" value="AbfB_ABD_sf"/>
</dbReference>
<name>A0A7G7YQ97_9CORY</name>
<reference evidence="1 2" key="1">
    <citation type="submission" date="2019-12" db="EMBL/GenBank/DDBJ databases">
        <title>Corynebacterium sp. nov., isolated from feces of the Anser Albifrons in China.</title>
        <authorList>
            <person name="Liu Q."/>
        </authorList>
    </citation>
    <scope>NUCLEOTIDE SEQUENCE [LARGE SCALE GENOMIC DNA]</scope>
    <source>
        <strain evidence="1 2">23H37-10</strain>
    </source>
</reference>
<dbReference type="Gene3D" id="2.80.10.50">
    <property type="match status" value="1"/>
</dbReference>